<comment type="caution">
    <text evidence="1">The sequence shown here is derived from an EMBL/GenBank/DDBJ whole genome shotgun (WGS) entry which is preliminary data.</text>
</comment>
<dbReference type="Proteomes" id="UP000240357">
    <property type="component" value="Unassembled WGS sequence"/>
</dbReference>
<sequence length="132" mass="15088">MIDNPFAVLERKLNRIELLIESKFIPSAPSQTDRCNFEEALKFLNEQGCTISESKFRKQCAANEVPLKCFGSRLVFSRKDLLNWIESQLLEKSNNQDIVLSLAKSARAKQKNKAVHHHSLNLIIFFNAAVKI</sequence>
<evidence type="ECO:0000313" key="1">
    <source>
        <dbReference type="EMBL" id="PSR56096.1"/>
    </source>
</evidence>
<organism evidence="1 2">
    <name type="scientific">Adhaeribacter arboris</name>
    <dbReference type="NCBI Taxonomy" id="2072846"/>
    <lineage>
        <taxon>Bacteria</taxon>
        <taxon>Pseudomonadati</taxon>
        <taxon>Bacteroidota</taxon>
        <taxon>Cytophagia</taxon>
        <taxon>Cytophagales</taxon>
        <taxon>Hymenobacteraceae</taxon>
        <taxon>Adhaeribacter</taxon>
    </lineage>
</organism>
<dbReference type="OrthoDB" id="597977at2"/>
<reference evidence="1 2" key="1">
    <citation type="submission" date="2018-03" db="EMBL/GenBank/DDBJ databases">
        <title>Adhaeribacter sp. HMF7605 Genome sequencing and assembly.</title>
        <authorList>
            <person name="Kang H."/>
            <person name="Kang J."/>
            <person name="Cha I."/>
            <person name="Kim H."/>
            <person name="Joh K."/>
        </authorList>
    </citation>
    <scope>NUCLEOTIDE SEQUENCE [LARGE SCALE GENOMIC DNA]</scope>
    <source>
        <strain evidence="1 2">HMF7605</strain>
    </source>
</reference>
<protein>
    <submittedName>
        <fullName evidence="1">Uncharacterized protein</fullName>
    </submittedName>
</protein>
<evidence type="ECO:0000313" key="2">
    <source>
        <dbReference type="Proteomes" id="UP000240357"/>
    </source>
</evidence>
<dbReference type="RefSeq" id="WP_106932274.1">
    <property type="nucleotide sequence ID" value="NZ_PYFT01000001.1"/>
</dbReference>
<proteinExistence type="predicted"/>
<dbReference type="AlphaFoldDB" id="A0A2T2YKQ4"/>
<keyword evidence="2" id="KW-1185">Reference proteome</keyword>
<name>A0A2T2YKQ4_9BACT</name>
<dbReference type="EMBL" id="PYFT01000001">
    <property type="protein sequence ID" value="PSR56096.1"/>
    <property type="molecule type" value="Genomic_DNA"/>
</dbReference>
<gene>
    <name evidence="1" type="ORF">AHMF7605_22620</name>
</gene>
<accession>A0A2T2YKQ4</accession>